<evidence type="ECO:0000313" key="2">
    <source>
        <dbReference type="Proteomes" id="UP000007177"/>
    </source>
</evidence>
<keyword evidence="2" id="KW-1185">Reference proteome</keyword>
<reference evidence="2" key="1">
    <citation type="submission" date="2011-07" db="EMBL/GenBank/DDBJ databases">
        <title>Complete genome sequence of Acetobacterium woodii.</title>
        <authorList>
            <person name="Poehlein A."/>
            <person name="Schmidt S."/>
            <person name="Kaster A.-K."/>
            <person name="Goenrich M."/>
            <person name="Vollmers J."/>
            <person name="Thuermer A."/>
            <person name="Gottschalk G."/>
            <person name="Thauer R.K."/>
            <person name="Daniel R."/>
            <person name="Mueller V."/>
        </authorList>
    </citation>
    <scope>NUCLEOTIDE SEQUENCE [LARGE SCALE GENOMIC DNA]</scope>
    <source>
        <strain evidence="2">ATCC 29683 / DSM 1030 / JCM 2381 / KCTC 1655 / WB1</strain>
    </source>
</reference>
<dbReference type="KEGG" id="awo:Awo_c15070"/>
<sequence>MTIKKFVPVIAKFEEDGRIMPQQILWEDGRIFEIERILDMRPGVSLKVGGQGMRYICQILNKEVYLYYEAPKWFVESKER</sequence>
<dbReference type="STRING" id="931626.Awo_c15070"/>
<dbReference type="eggNOG" id="ENOG5033098">
    <property type="taxonomic scope" value="Bacteria"/>
</dbReference>
<dbReference type="Proteomes" id="UP000007177">
    <property type="component" value="Chromosome"/>
</dbReference>
<name>H6LG01_ACEWD</name>
<proteinExistence type="predicted"/>
<reference evidence="1 2" key="2">
    <citation type="journal article" date="2012" name="PLoS ONE">
        <title>An ancient pathway combining carbon dioxide fixation with the generation and utilization of a sodium ion gradient for ATP synthesis.</title>
        <authorList>
            <person name="Poehlein A."/>
            <person name="Schmidt S."/>
            <person name="Kaster A.K."/>
            <person name="Goenrich M."/>
            <person name="Vollmers J."/>
            <person name="Thurmer A."/>
            <person name="Bertsch J."/>
            <person name="Schuchmann K."/>
            <person name="Voigt B."/>
            <person name="Hecker M."/>
            <person name="Daniel R."/>
            <person name="Thauer R.K."/>
            <person name="Gottschalk G."/>
            <person name="Muller V."/>
        </authorList>
    </citation>
    <scope>NUCLEOTIDE SEQUENCE [LARGE SCALE GENOMIC DNA]</scope>
    <source>
        <strain evidence="2">ATCC 29683 / DSM 1030 / JCM 2381 / KCTC 1655 / WB1</strain>
    </source>
</reference>
<dbReference type="RefSeq" id="WP_014355892.1">
    <property type="nucleotide sequence ID" value="NC_016894.1"/>
</dbReference>
<organism evidence="1 2">
    <name type="scientific">Acetobacterium woodii (strain ATCC 29683 / DSM 1030 / JCM 2381 / KCTC 1655 / WB1)</name>
    <dbReference type="NCBI Taxonomy" id="931626"/>
    <lineage>
        <taxon>Bacteria</taxon>
        <taxon>Bacillati</taxon>
        <taxon>Bacillota</taxon>
        <taxon>Clostridia</taxon>
        <taxon>Eubacteriales</taxon>
        <taxon>Eubacteriaceae</taxon>
        <taxon>Acetobacterium</taxon>
    </lineage>
</organism>
<dbReference type="AlphaFoldDB" id="H6LG01"/>
<accession>H6LG01</accession>
<dbReference type="OrthoDB" id="1683857at2"/>
<protein>
    <submittedName>
        <fullName evidence="1">Uncharacterized protein</fullName>
    </submittedName>
</protein>
<evidence type="ECO:0000313" key="1">
    <source>
        <dbReference type="EMBL" id="AFA48289.1"/>
    </source>
</evidence>
<gene>
    <name evidence="1" type="ordered locus">Awo_c15070</name>
</gene>
<dbReference type="HOGENOM" id="CLU_148550_1_0_9"/>
<dbReference type="EMBL" id="CP002987">
    <property type="protein sequence ID" value="AFA48289.1"/>
    <property type="molecule type" value="Genomic_DNA"/>
</dbReference>